<feature type="binding site" evidence="2">
    <location>
        <position position="179"/>
    </location>
    <ligand>
        <name>Fe cation</name>
        <dbReference type="ChEBI" id="CHEBI:24875"/>
        <label>1</label>
    </ligand>
</feature>
<evidence type="ECO:0000256" key="1">
    <source>
        <dbReference type="PIRSR" id="PIRSR004789-50"/>
    </source>
</evidence>
<dbReference type="InterPro" id="IPR005235">
    <property type="entry name" value="YmdB-like"/>
</dbReference>
<feature type="binding site" evidence="2">
    <location>
        <position position="12"/>
    </location>
    <ligand>
        <name>Fe cation</name>
        <dbReference type="ChEBI" id="CHEBI:24875"/>
        <label>1</label>
    </ligand>
</feature>
<sequence length="265" mass="29619">MSKDFKILFLGDIVGRPGRNAVKEFLDEVVSKYDFIIANAENASHGFGLTKKNHDEFVEWGINCLTSGNHIWDKKDVFSYIDESNVLIRPYNYPNAQGVGYRVFDNIIVINLLGRTFMPPIGCPFTALEQIISKLSNECDFNNMISFVDFHAEATAEKICFANYAQSLGVKAVIGTHTHVQSADEKIIKGTCAYLTDAGFCGSYDSVIGMEYENSLKRLITSIPSRFDVAVSDHTQINACEIIFSKKSGIAKKIKRINFISEVKK</sequence>
<dbReference type="SUPFAM" id="SSF56300">
    <property type="entry name" value="Metallo-dependent phosphatases"/>
    <property type="match status" value="1"/>
</dbReference>
<dbReference type="Gene3D" id="3.60.21.10">
    <property type="match status" value="1"/>
</dbReference>
<feature type="binding site" evidence="2">
    <location>
        <position position="41"/>
    </location>
    <ligand>
        <name>Fe cation</name>
        <dbReference type="ChEBI" id="CHEBI:24875"/>
        <label>2</label>
    </ligand>
</feature>
<protein>
    <submittedName>
        <fullName evidence="3">YmdB family metallophosphoesterase</fullName>
    </submittedName>
</protein>
<feature type="binding site" evidence="2">
    <location>
        <position position="69"/>
    </location>
    <ligand>
        <name>Fe cation</name>
        <dbReference type="ChEBI" id="CHEBI:24875"/>
        <label>2</label>
    </ligand>
</feature>
<dbReference type="PANTHER" id="PTHR36303:SF1">
    <property type="entry name" value="2',3'-CYCLIC-NUCLEOTIDE 2'-PHOSPHODIESTERASE"/>
    <property type="match status" value="1"/>
</dbReference>
<dbReference type="GO" id="GO:0004113">
    <property type="term" value="F:2',3'-cyclic-nucleotide 3'-phosphodiesterase activity"/>
    <property type="evidence" value="ECO:0007669"/>
    <property type="project" value="TreeGrafter"/>
</dbReference>
<organism evidence="3 4">
    <name type="scientific">Candidatus Galligastranaerophilus intestinavium</name>
    <dbReference type="NCBI Taxonomy" id="2840836"/>
    <lineage>
        <taxon>Bacteria</taxon>
        <taxon>Candidatus Galligastranaerophilus</taxon>
    </lineage>
</organism>
<comment type="caution">
    <text evidence="3">The sequence shown here is derived from an EMBL/GenBank/DDBJ whole genome shotgun (WGS) entry which is preliminary data.</text>
</comment>
<feature type="binding site" evidence="2">
    <location>
        <position position="151"/>
    </location>
    <ligand>
        <name>Fe cation</name>
        <dbReference type="ChEBI" id="CHEBI:24875"/>
        <label>2</label>
    </ligand>
</feature>
<dbReference type="PIRSF" id="PIRSF004789">
    <property type="entry name" value="DR1281"/>
    <property type="match status" value="1"/>
</dbReference>
<feature type="active site" description="Proton donor" evidence="1">
    <location>
        <position position="70"/>
    </location>
</feature>
<keyword evidence="2" id="KW-0479">Metal-binding</keyword>
<accession>A0A9D1FHI5</accession>
<dbReference type="Pfam" id="PF13277">
    <property type="entry name" value="YmdB"/>
    <property type="match status" value="1"/>
</dbReference>
<evidence type="ECO:0000313" key="4">
    <source>
        <dbReference type="Proteomes" id="UP000886865"/>
    </source>
</evidence>
<gene>
    <name evidence="3" type="ORF">IAA86_02825</name>
</gene>
<dbReference type="InterPro" id="IPR029052">
    <property type="entry name" value="Metallo-depent_PP-like"/>
</dbReference>
<reference evidence="3" key="1">
    <citation type="submission" date="2020-10" db="EMBL/GenBank/DDBJ databases">
        <authorList>
            <person name="Gilroy R."/>
        </authorList>
    </citation>
    <scope>NUCLEOTIDE SEQUENCE</scope>
    <source>
        <strain evidence="3">CHK152-2871</strain>
    </source>
</reference>
<evidence type="ECO:0000313" key="3">
    <source>
        <dbReference type="EMBL" id="HIS73936.1"/>
    </source>
</evidence>
<dbReference type="GO" id="GO:0046872">
    <property type="term" value="F:metal ion binding"/>
    <property type="evidence" value="ECO:0007669"/>
    <property type="project" value="UniProtKB-KW"/>
</dbReference>
<feature type="binding site" evidence="2">
    <location>
        <position position="177"/>
    </location>
    <ligand>
        <name>Fe cation</name>
        <dbReference type="ChEBI" id="CHEBI:24875"/>
        <label>2</label>
    </ligand>
</feature>
<dbReference type="AlphaFoldDB" id="A0A9D1FHI5"/>
<feature type="binding site" evidence="2">
    <location>
        <position position="41"/>
    </location>
    <ligand>
        <name>Fe cation</name>
        <dbReference type="ChEBI" id="CHEBI:24875"/>
        <label>1</label>
    </ligand>
</feature>
<evidence type="ECO:0000256" key="2">
    <source>
        <dbReference type="PIRSR" id="PIRSR004789-51"/>
    </source>
</evidence>
<dbReference type="PANTHER" id="PTHR36303">
    <property type="entry name" value="2',3'-CYCLIC-NUCLEOTIDE 2'-PHOSPHODIESTERASE"/>
    <property type="match status" value="1"/>
</dbReference>
<dbReference type="Proteomes" id="UP000886865">
    <property type="component" value="Unassembled WGS sequence"/>
</dbReference>
<dbReference type="EMBL" id="DVJQ01000024">
    <property type="protein sequence ID" value="HIS73936.1"/>
    <property type="molecule type" value="Genomic_DNA"/>
</dbReference>
<proteinExistence type="predicted"/>
<reference evidence="3" key="2">
    <citation type="journal article" date="2021" name="PeerJ">
        <title>Extensive microbial diversity within the chicken gut microbiome revealed by metagenomics and culture.</title>
        <authorList>
            <person name="Gilroy R."/>
            <person name="Ravi A."/>
            <person name="Getino M."/>
            <person name="Pursley I."/>
            <person name="Horton D.L."/>
            <person name="Alikhan N.F."/>
            <person name="Baker D."/>
            <person name="Gharbi K."/>
            <person name="Hall N."/>
            <person name="Watson M."/>
            <person name="Adriaenssens E.M."/>
            <person name="Foster-Nyarko E."/>
            <person name="Jarju S."/>
            <person name="Secka A."/>
            <person name="Antonio M."/>
            <person name="Oren A."/>
            <person name="Chaudhuri R.R."/>
            <person name="La Ragione R."/>
            <person name="Hildebrand F."/>
            <person name="Pallen M.J."/>
        </authorList>
    </citation>
    <scope>NUCLEOTIDE SEQUENCE</scope>
    <source>
        <strain evidence="3">CHK152-2871</strain>
    </source>
</reference>
<feature type="binding site" evidence="2">
    <location>
        <position position="42"/>
    </location>
    <ligand>
        <name>Fe cation</name>
        <dbReference type="ChEBI" id="CHEBI:24875"/>
        <label>1</label>
    </ligand>
</feature>
<name>A0A9D1FHI5_9BACT</name>